<sequence length="270" mass="30735">MDRDSKKLFHKVIVDLLCLGSVGFPVLMFYMFGSPYQRGFFCGDESIRYPFKESTVSSSILYTVGLGLPTLVILFIEYSMRNNEQSRYSLLGTPIPNWLYSVYNNILWFLFGAACSQLTTDIGKYTIGRLRPHFLDICKPDVDCNNIINKTKYNEDFTCGGERPNKFTDSRLSFPSGHSSLSFYCMVYLALYLQARIKTSKYGMARSLAQFVVILMAVFCALSRVSDYKHHWSDVLAGAILGITTATITVSQMINCNNKKKIFKRIKCKD</sequence>
<dbReference type="AlphaFoldDB" id="A0A8R1TE98"/>
<organism evidence="8 9">
    <name type="scientific">Acyrthosiphon pisum</name>
    <name type="common">Pea aphid</name>
    <dbReference type="NCBI Taxonomy" id="7029"/>
    <lineage>
        <taxon>Eukaryota</taxon>
        <taxon>Metazoa</taxon>
        <taxon>Ecdysozoa</taxon>
        <taxon>Arthropoda</taxon>
        <taxon>Hexapoda</taxon>
        <taxon>Insecta</taxon>
        <taxon>Pterygota</taxon>
        <taxon>Neoptera</taxon>
        <taxon>Paraneoptera</taxon>
        <taxon>Hemiptera</taxon>
        <taxon>Sternorrhyncha</taxon>
        <taxon>Aphidomorpha</taxon>
        <taxon>Aphidoidea</taxon>
        <taxon>Aphididae</taxon>
        <taxon>Macrosiphini</taxon>
        <taxon>Acyrthosiphon</taxon>
    </lineage>
</organism>
<feature type="transmembrane region" description="Helical" evidence="6">
    <location>
        <begin position="98"/>
        <end position="119"/>
    </location>
</feature>
<dbReference type="GO" id="GO:0008195">
    <property type="term" value="F:phosphatidate phosphatase activity"/>
    <property type="evidence" value="ECO:0007669"/>
    <property type="project" value="TreeGrafter"/>
</dbReference>
<feature type="transmembrane region" description="Helical" evidence="6">
    <location>
        <begin position="237"/>
        <end position="256"/>
    </location>
</feature>
<dbReference type="GO" id="GO:0007165">
    <property type="term" value="P:signal transduction"/>
    <property type="evidence" value="ECO:0007669"/>
    <property type="project" value="TreeGrafter"/>
</dbReference>
<dbReference type="RefSeq" id="NP_001155858.1">
    <property type="nucleotide sequence ID" value="NM_001162386.1"/>
</dbReference>
<evidence type="ECO:0000256" key="6">
    <source>
        <dbReference type="SAM" id="Phobius"/>
    </source>
</evidence>
<dbReference type="SUPFAM" id="SSF48317">
    <property type="entry name" value="Acid phosphatase/Vanadium-dependent haloperoxidase"/>
    <property type="match status" value="1"/>
</dbReference>
<dbReference type="InterPro" id="IPR036938">
    <property type="entry name" value="PAP2/HPO_sf"/>
</dbReference>
<reference evidence="8" key="2">
    <citation type="submission" date="2022-06" db="UniProtKB">
        <authorList>
            <consortium name="EnsemblMetazoa"/>
        </authorList>
    </citation>
    <scope>IDENTIFICATION</scope>
</reference>
<reference evidence="9" key="1">
    <citation type="submission" date="2010-06" db="EMBL/GenBank/DDBJ databases">
        <authorList>
            <person name="Jiang H."/>
            <person name="Abraham K."/>
            <person name="Ali S."/>
            <person name="Alsbrooks S.L."/>
            <person name="Anim B.N."/>
            <person name="Anosike U.S."/>
            <person name="Attaway T."/>
            <person name="Bandaranaike D.P."/>
            <person name="Battles P.K."/>
            <person name="Bell S.N."/>
            <person name="Bell A.V."/>
            <person name="Beltran B."/>
            <person name="Bickham C."/>
            <person name="Bustamante Y."/>
            <person name="Caleb T."/>
            <person name="Canada A."/>
            <person name="Cardenas V."/>
            <person name="Carter K."/>
            <person name="Chacko J."/>
            <person name="Chandrabose M.N."/>
            <person name="Chavez D."/>
            <person name="Chavez A."/>
            <person name="Chen L."/>
            <person name="Chu H.-S."/>
            <person name="Claassen K.J."/>
            <person name="Cockrell R."/>
            <person name="Collins M."/>
            <person name="Cooper J.A."/>
            <person name="Cree A."/>
            <person name="Curry S.M."/>
            <person name="Da Y."/>
            <person name="Dao M.D."/>
            <person name="Das B."/>
            <person name="Davila M.-L."/>
            <person name="Davy-Carroll L."/>
            <person name="Denson S."/>
            <person name="Dinh H."/>
            <person name="Ebong V.E."/>
            <person name="Edwards J.R."/>
            <person name="Egan A."/>
            <person name="El-Daye J."/>
            <person name="Escobedo L."/>
            <person name="Fernandez S."/>
            <person name="Fernando P.R."/>
            <person name="Flagg N."/>
            <person name="Forbes L.D."/>
            <person name="Fowler R.G."/>
            <person name="Fu Q."/>
            <person name="Gabisi R.A."/>
            <person name="Ganer J."/>
            <person name="Garbino Pronczuk A."/>
            <person name="Garcia R.M."/>
            <person name="Garner T."/>
            <person name="Garrett T.E."/>
            <person name="Gonzalez D.A."/>
            <person name="Hamid H."/>
            <person name="Hawkins E.S."/>
            <person name="Hirani K."/>
            <person name="Hogues M.E."/>
            <person name="Hollins B."/>
            <person name="Hsiao C.-H."/>
            <person name="Jabil R."/>
            <person name="James M.L."/>
            <person name="Jhangiani S.N."/>
            <person name="Johnson B."/>
            <person name="Johnson Q."/>
            <person name="Joshi V."/>
            <person name="Kalu J.B."/>
            <person name="Kam C."/>
            <person name="Kashfia A."/>
            <person name="Keebler J."/>
            <person name="Kisamo H."/>
            <person name="Kovar C.L."/>
            <person name="Lago L.A."/>
            <person name="Lai C.-Y."/>
            <person name="Laidlaw J."/>
            <person name="Lara F."/>
            <person name="Le T.-K."/>
            <person name="Lee S.L."/>
            <person name="Legall F.H."/>
            <person name="Lemon S.J."/>
            <person name="Lewis L.R."/>
            <person name="Li B."/>
            <person name="Liu Y."/>
            <person name="Liu Y.-S."/>
            <person name="Lopez J."/>
            <person name="Lozado R.J."/>
            <person name="Lu J."/>
            <person name="Madu R.C."/>
            <person name="Maheshwari M."/>
            <person name="Maheshwari R."/>
            <person name="Malloy K."/>
            <person name="Martinez E."/>
            <person name="Mathew T."/>
            <person name="Mercado I.C."/>
            <person name="Mercado C."/>
            <person name="Meyer B."/>
            <person name="Montgomery K."/>
            <person name="Morgan M.B."/>
            <person name="Munidasa M."/>
            <person name="Nazareth L.V."/>
            <person name="Nelson J."/>
            <person name="Ng B.M."/>
            <person name="Nguyen N.B."/>
            <person name="Nguyen P.Q."/>
            <person name="Nguyen T."/>
            <person name="Obregon M."/>
            <person name="Okwuonu G.O."/>
            <person name="Onwere C.G."/>
            <person name="Orozco G."/>
            <person name="Parra A."/>
            <person name="Patel S."/>
            <person name="Patil S."/>
            <person name="Perez A."/>
            <person name="Perez Y."/>
            <person name="Pham C."/>
            <person name="Primus E.L."/>
            <person name="Pu L.-L."/>
            <person name="Puazo M."/>
            <person name="Qin X."/>
            <person name="Quiroz J.B."/>
            <person name="Reese J."/>
            <person name="Richards S."/>
            <person name="Rives C.M."/>
            <person name="Robberts R."/>
            <person name="Ruiz S.J."/>
            <person name="Ruiz M.J."/>
            <person name="Santibanez J."/>
            <person name="Schneider B.W."/>
            <person name="Sisson I."/>
            <person name="Smith M."/>
            <person name="Sodergren E."/>
            <person name="Song X.-Z."/>
            <person name="Song B.B."/>
            <person name="Summersgill H."/>
            <person name="Thelus R."/>
            <person name="Thornton R.D."/>
            <person name="Trejos Z.Y."/>
            <person name="Usmani K."/>
            <person name="Vattathil S."/>
            <person name="Villasana D."/>
            <person name="Walker D.L."/>
            <person name="Wang S."/>
            <person name="Wang K."/>
            <person name="White C.S."/>
            <person name="Williams A.C."/>
            <person name="Williamson J."/>
            <person name="Wilson K."/>
            <person name="Woghiren I.O."/>
            <person name="Woodworth J.R."/>
            <person name="Worley K.C."/>
            <person name="Wright R.A."/>
            <person name="Wu W."/>
            <person name="Young L."/>
            <person name="Zhang L."/>
            <person name="Zhang J."/>
            <person name="Zhu Y."/>
            <person name="Muzny D.M."/>
            <person name="Weinstock G."/>
            <person name="Gibbs R.A."/>
        </authorList>
    </citation>
    <scope>NUCLEOTIDE SEQUENCE [LARGE SCALE GENOMIC DNA]</scope>
    <source>
        <strain evidence="9">LSR1</strain>
    </source>
</reference>
<protein>
    <recommendedName>
        <fullName evidence="7">Phosphatidic acid phosphatase type 2/haloperoxidase domain-containing protein</fullName>
    </recommendedName>
</protein>
<dbReference type="PANTHER" id="PTHR10165:SF103">
    <property type="entry name" value="PHOSPHOLIPID PHOSPHATASE HOMOLOG 1.2 HOMOLOG"/>
    <property type="match status" value="1"/>
</dbReference>
<evidence type="ECO:0000256" key="1">
    <source>
        <dbReference type="ARBA" id="ARBA00004141"/>
    </source>
</evidence>
<dbReference type="Gene3D" id="1.20.144.10">
    <property type="entry name" value="Phosphatidic acid phosphatase type 2/haloperoxidase"/>
    <property type="match status" value="1"/>
</dbReference>
<feature type="transmembrane region" description="Helical" evidence="6">
    <location>
        <begin position="177"/>
        <end position="195"/>
    </location>
</feature>
<name>A0A8R1TE98_ACYPI</name>
<feature type="transmembrane region" description="Helical" evidence="6">
    <location>
        <begin position="12"/>
        <end position="32"/>
    </location>
</feature>
<evidence type="ECO:0000256" key="3">
    <source>
        <dbReference type="ARBA" id="ARBA00022692"/>
    </source>
</evidence>
<dbReference type="Pfam" id="PF01569">
    <property type="entry name" value="PAP2"/>
    <property type="match status" value="1"/>
</dbReference>
<dbReference type="SMART" id="SM00014">
    <property type="entry name" value="acidPPc"/>
    <property type="match status" value="1"/>
</dbReference>
<proteinExistence type="inferred from homology"/>
<dbReference type="CDD" id="cd03384">
    <property type="entry name" value="PAP2_wunen"/>
    <property type="match status" value="1"/>
</dbReference>
<dbReference type="KEGG" id="api:100164616"/>
<keyword evidence="3 6" id="KW-0812">Transmembrane</keyword>
<dbReference type="InterPro" id="IPR000326">
    <property type="entry name" value="PAP2/HPO"/>
</dbReference>
<dbReference type="GO" id="GO:0005886">
    <property type="term" value="C:plasma membrane"/>
    <property type="evidence" value="ECO:0007669"/>
    <property type="project" value="TreeGrafter"/>
</dbReference>
<dbReference type="GeneID" id="100164616"/>
<dbReference type="OrthoDB" id="8907274at2759"/>
<dbReference type="EnsemblMetazoa" id="NM_001162386.1">
    <property type="protein sequence ID" value="NP_001155858.1"/>
    <property type="gene ID" value="GeneID_100164616"/>
</dbReference>
<feature type="transmembrane region" description="Helical" evidence="6">
    <location>
        <begin position="59"/>
        <end position="78"/>
    </location>
</feature>
<evidence type="ECO:0000313" key="8">
    <source>
        <dbReference type="EnsemblMetazoa" id="NP_001155858.1"/>
    </source>
</evidence>
<keyword evidence="4 6" id="KW-1133">Transmembrane helix</keyword>
<dbReference type="Proteomes" id="UP000007819">
    <property type="component" value="Chromosome A2"/>
</dbReference>
<keyword evidence="5 6" id="KW-0472">Membrane</keyword>
<dbReference type="CTD" id="100164616"/>
<keyword evidence="9" id="KW-1185">Reference proteome</keyword>
<evidence type="ECO:0000256" key="4">
    <source>
        <dbReference type="ARBA" id="ARBA00022989"/>
    </source>
</evidence>
<evidence type="ECO:0000256" key="2">
    <source>
        <dbReference type="ARBA" id="ARBA00008816"/>
    </source>
</evidence>
<accession>A0A8R1TE98</accession>
<feature type="transmembrane region" description="Helical" evidence="6">
    <location>
        <begin position="207"/>
        <end position="225"/>
    </location>
</feature>
<feature type="domain" description="Phosphatidic acid phosphatase type 2/haloperoxidase" evidence="7">
    <location>
        <begin position="106"/>
        <end position="250"/>
    </location>
</feature>
<evidence type="ECO:0000313" key="9">
    <source>
        <dbReference type="Proteomes" id="UP000007819"/>
    </source>
</evidence>
<evidence type="ECO:0000256" key="5">
    <source>
        <dbReference type="ARBA" id="ARBA00023136"/>
    </source>
</evidence>
<dbReference type="InterPro" id="IPR043216">
    <property type="entry name" value="PAP-like"/>
</dbReference>
<dbReference type="PANTHER" id="PTHR10165">
    <property type="entry name" value="LIPID PHOSPHATE PHOSPHATASE"/>
    <property type="match status" value="1"/>
</dbReference>
<comment type="subcellular location">
    <subcellularLocation>
        <location evidence="1">Membrane</location>
        <topology evidence="1">Multi-pass membrane protein</topology>
    </subcellularLocation>
</comment>
<dbReference type="GO" id="GO:0046839">
    <property type="term" value="P:phospholipid dephosphorylation"/>
    <property type="evidence" value="ECO:0007669"/>
    <property type="project" value="TreeGrafter"/>
</dbReference>
<comment type="similarity">
    <text evidence="2">Belongs to the PA-phosphatase related phosphoesterase family.</text>
</comment>
<evidence type="ECO:0000259" key="7">
    <source>
        <dbReference type="SMART" id="SM00014"/>
    </source>
</evidence>
<dbReference type="GO" id="GO:0006644">
    <property type="term" value="P:phospholipid metabolic process"/>
    <property type="evidence" value="ECO:0007669"/>
    <property type="project" value="InterPro"/>
</dbReference>